<dbReference type="InterPro" id="IPR050720">
    <property type="entry name" value="Engrailed_Homeobox_TFs"/>
</dbReference>
<feature type="compositionally biased region" description="Low complexity" evidence="5">
    <location>
        <begin position="225"/>
        <end position="238"/>
    </location>
</feature>
<sequence length="742" mass="80601">MDSLQSNLFPDFYQPEYNLNQQHHHLQNQNLHPQNYYSNNIYPLHQQENASRFASSLSSGSSTTTSAQASLFPTYTNSTSCLLPSSPPPQPLQSQLPLSLSRRGSACSISSTGNEVAGAAEPEDFPRARLTRDQVLALERQFSETPKPNTKVRRLLAESTGLSTQRVGNWFQNRRAKAKLQKRQEELHTRQILESAGRRRVTEPSSPVSFNPSRSATYYQAGNPNSATITNTTATANSKPRRTKSTTELPKTPASRFQGSMNSSPYESPAEASYASLERSLAQAAAATARANSMGGFHDLYGTPAHLYLNESLENSFSQGLDGTQSPWPTSHFSDYGSSNATPLYTPTPAGQLEDPFEYDGLTQSSGTSQHTLPHASAFGQYDYPAEDYAAFAAAIQMNTMSNTFALPSAPPGRFVREKQTNPWEEPEPCYPMRRDSCPGEFIEAFGSVEIKQEPFASEPIQSESQASLAARRRGPKPTPLGSASLQRRGSVTLPQSAKEPKTAHLSQPATPMRRIKSTGASLNKRGGGVTKGSPPSSPLAFKRLAGYNFHEENYTMDGATIRPRTSGSFSGSSYIPLSQLFSQSGAAPPTPVSPADSEKQEGSVQQAAMEAVAIKFDRSESQMSPPPTPCNNNTVDEEDEEELAEDGSEDEDRPEDITPRIGYPAASPSCGAQDLSSVPRDFYGKDTTMVDLFTYSMQSAAAEEAMLAGGNTAGLFAREDAFPFERYLSKPATARAGENVF</sequence>
<evidence type="ECO:0000259" key="6">
    <source>
        <dbReference type="PROSITE" id="PS50071"/>
    </source>
</evidence>
<dbReference type="CDD" id="cd00086">
    <property type="entry name" value="homeodomain"/>
    <property type="match status" value="1"/>
</dbReference>
<feature type="compositionally biased region" description="Polar residues" evidence="5">
    <location>
        <begin position="255"/>
        <end position="266"/>
    </location>
</feature>
<dbReference type="GO" id="GO:0006357">
    <property type="term" value="P:regulation of transcription by RNA polymerase II"/>
    <property type="evidence" value="ECO:0007669"/>
    <property type="project" value="TreeGrafter"/>
</dbReference>
<feature type="compositionally biased region" description="Polar residues" evidence="5">
    <location>
        <begin position="203"/>
        <end position="224"/>
    </location>
</feature>
<dbReference type="PANTHER" id="PTHR24341">
    <property type="entry name" value="HOMEOBOX PROTEIN ENGRAILED"/>
    <property type="match status" value="1"/>
</dbReference>
<gene>
    <name evidence="7" type="ORF">P167DRAFT_546932</name>
</gene>
<evidence type="ECO:0000256" key="5">
    <source>
        <dbReference type="SAM" id="MobiDB-lite"/>
    </source>
</evidence>
<feature type="region of interest" description="Disordered" evidence="5">
    <location>
        <begin position="181"/>
        <end position="271"/>
    </location>
</feature>
<dbReference type="OrthoDB" id="6159439at2759"/>
<feature type="domain" description="Homeobox" evidence="6">
    <location>
        <begin position="121"/>
        <end position="181"/>
    </location>
</feature>
<evidence type="ECO:0000256" key="2">
    <source>
        <dbReference type="ARBA" id="ARBA00023242"/>
    </source>
</evidence>
<accession>A0A3N4KJX1</accession>
<dbReference type="GO" id="GO:0003677">
    <property type="term" value="F:DNA binding"/>
    <property type="evidence" value="ECO:0007669"/>
    <property type="project" value="UniProtKB-UniRule"/>
</dbReference>
<protein>
    <recommendedName>
        <fullName evidence="6">Homeobox domain-containing protein</fullName>
    </recommendedName>
</protein>
<comment type="subcellular location">
    <subcellularLocation>
        <location evidence="1 3 4">Nucleus</location>
    </subcellularLocation>
</comment>
<evidence type="ECO:0000256" key="4">
    <source>
        <dbReference type="RuleBase" id="RU000682"/>
    </source>
</evidence>
<dbReference type="Gene3D" id="1.10.10.60">
    <property type="entry name" value="Homeodomain-like"/>
    <property type="match status" value="1"/>
</dbReference>
<feature type="region of interest" description="Disordered" evidence="5">
    <location>
        <begin position="582"/>
        <end position="674"/>
    </location>
</feature>
<feature type="compositionally biased region" description="Basic and acidic residues" evidence="5">
    <location>
        <begin position="182"/>
        <end position="202"/>
    </location>
</feature>
<dbReference type="SUPFAM" id="SSF46689">
    <property type="entry name" value="Homeodomain-like"/>
    <property type="match status" value="1"/>
</dbReference>
<dbReference type="InterPro" id="IPR001356">
    <property type="entry name" value="HD"/>
</dbReference>
<dbReference type="GO" id="GO:0016586">
    <property type="term" value="C:RSC-type complex"/>
    <property type="evidence" value="ECO:0007669"/>
    <property type="project" value="TreeGrafter"/>
</dbReference>
<evidence type="ECO:0000256" key="3">
    <source>
        <dbReference type="PROSITE-ProRule" id="PRU00108"/>
    </source>
</evidence>
<dbReference type="SMART" id="SM00389">
    <property type="entry name" value="HOX"/>
    <property type="match status" value="1"/>
</dbReference>
<keyword evidence="3 4" id="KW-0371">Homeobox</keyword>
<dbReference type="AlphaFoldDB" id="A0A3N4KJX1"/>
<keyword evidence="2 3" id="KW-0539">Nucleus</keyword>
<proteinExistence type="predicted"/>
<reference evidence="7 8" key="1">
    <citation type="journal article" date="2018" name="Nat. Ecol. Evol.">
        <title>Pezizomycetes genomes reveal the molecular basis of ectomycorrhizal truffle lifestyle.</title>
        <authorList>
            <person name="Murat C."/>
            <person name="Payen T."/>
            <person name="Noel B."/>
            <person name="Kuo A."/>
            <person name="Morin E."/>
            <person name="Chen J."/>
            <person name="Kohler A."/>
            <person name="Krizsan K."/>
            <person name="Balestrini R."/>
            <person name="Da Silva C."/>
            <person name="Montanini B."/>
            <person name="Hainaut M."/>
            <person name="Levati E."/>
            <person name="Barry K.W."/>
            <person name="Belfiori B."/>
            <person name="Cichocki N."/>
            <person name="Clum A."/>
            <person name="Dockter R.B."/>
            <person name="Fauchery L."/>
            <person name="Guy J."/>
            <person name="Iotti M."/>
            <person name="Le Tacon F."/>
            <person name="Lindquist E.A."/>
            <person name="Lipzen A."/>
            <person name="Malagnac F."/>
            <person name="Mello A."/>
            <person name="Molinier V."/>
            <person name="Miyauchi S."/>
            <person name="Poulain J."/>
            <person name="Riccioni C."/>
            <person name="Rubini A."/>
            <person name="Sitrit Y."/>
            <person name="Splivallo R."/>
            <person name="Traeger S."/>
            <person name="Wang M."/>
            <person name="Zifcakova L."/>
            <person name="Wipf D."/>
            <person name="Zambonelli A."/>
            <person name="Paolocci F."/>
            <person name="Nowrousian M."/>
            <person name="Ottonello S."/>
            <person name="Baldrian P."/>
            <person name="Spatafora J.W."/>
            <person name="Henrissat B."/>
            <person name="Nagy L.G."/>
            <person name="Aury J.M."/>
            <person name="Wincker P."/>
            <person name="Grigoriev I.V."/>
            <person name="Bonfante P."/>
            <person name="Martin F.M."/>
        </authorList>
    </citation>
    <scope>NUCLEOTIDE SEQUENCE [LARGE SCALE GENOMIC DNA]</scope>
    <source>
        <strain evidence="7 8">CCBAS932</strain>
    </source>
</reference>
<evidence type="ECO:0000313" key="7">
    <source>
        <dbReference type="EMBL" id="RPB10830.1"/>
    </source>
</evidence>
<dbReference type="EMBL" id="ML119140">
    <property type="protein sequence ID" value="RPB10830.1"/>
    <property type="molecule type" value="Genomic_DNA"/>
</dbReference>
<organism evidence="7 8">
    <name type="scientific">Morchella conica CCBAS932</name>
    <dbReference type="NCBI Taxonomy" id="1392247"/>
    <lineage>
        <taxon>Eukaryota</taxon>
        <taxon>Fungi</taxon>
        <taxon>Dikarya</taxon>
        <taxon>Ascomycota</taxon>
        <taxon>Pezizomycotina</taxon>
        <taxon>Pezizomycetes</taxon>
        <taxon>Pezizales</taxon>
        <taxon>Morchellaceae</taxon>
        <taxon>Morchella</taxon>
    </lineage>
</organism>
<dbReference type="PANTHER" id="PTHR24341:SF6">
    <property type="entry name" value="HOMEOBOX PROTEIN INVECTED"/>
    <property type="match status" value="1"/>
</dbReference>
<dbReference type="PROSITE" id="PS50071">
    <property type="entry name" value="HOMEOBOX_2"/>
    <property type="match status" value="1"/>
</dbReference>
<feature type="DNA-binding region" description="Homeobox" evidence="3">
    <location>
        <begin position="123"/>
        <end position="182"/>
    </location>
</feature>
<dbReference type="Proteomes" id="UP000277580">
    <property type="component" value="Unassembled WGS sequence"/>
</dbReference>
<evidence type="ECO:0000256" key="1">
    <source>
        <dbReference type="ARBA" id="ARBA00004123"/>
    </source>
</evidence>
<dbReference type="Pfam" id="PF00046">
    <property type="entry name" value="Homeodomain"/>
    <property type="match status" value="1"/>
</dbReference>
<dbReference type="InterPro" id="IPR009057">
    <property type="entry name" value="Homeodomain-like_sf"/>
</dbReference>
<keyword evidence="3 4" id="KW-0238">DNA-binding</keyword>
<dbReference type="STRING" id="1392247.A0A3N4KJX1"/>
<dbReference type="InParanoid" id="A0A3N4KJX1"/>
<feature type="compositionally biased region" description="Acidic residues" evidence="5">
    <location>
        <begin position="636"/>
        <end position="655"/>
    </location>
</feature>
<feature type="region of interest" description="Disordered" evidence="5">
    <location>
        <begin position="455"/>
        <end position="539"/>
    </location>
</feature>
<name>A0A3N4KJX1_9PEZI</name>
<keyword evidence="8" id="KW-1185">Reference proteome</keyword>
<evidence type="ECO:0000313" key="8">
    <source>
        <dbReference type="Proteomes" id="UP000277580"/>
    </source>
</evidence>
<feature type="compositionally biased region" description="Polar residues" evidence="5">
    <location>
        <begin position="482"/>
        <end position="496"/>
    </location>
</feature>